<protein>
    <submittedName>
        <fullName evidence="1">Uncharacterized protein</fullName>
    </submittedName>
</protein>
<dbReference type="Proteomes" id="UP000308671">
    <property type="component" value="Unassembled WGS sequence"/>
</dbReference>
<dbReference type="EMBL" id="PQXL01001088">
    <property type="protein sequence ID" value="THV43690.1"/>
    <property type="molecule type" value="Genomic_DNA"/>
</dbReference>
<organism evidence="1 2">
    <name type="scientific">Botrytis galanthina</name>
    <dbReference type="NCBI Taxonomy" id="278940"/>
    <lineage>
        <taxon>Eukaryota</taxon>
        <taxon>Fungi</taxon>
        <taxon>Dikarya</taxon>
        <taxon>Ascomycota</taxon>
        <taxon>Pezizomycotina</taxon>
        <taxon>Leotiomycetes</taxon>
        <taxon>Helotiales</taxon>
        <taxon>Sclerotiniaceae</taxon>
        <taxon>Botrytis</taxon>
    </lineage>
</organism>
<dbReference type="AlphaFoldDB" id="A0A4S8QH07"/>
<comment type="caution">
    <text evidence="1">The sequence shown here is derived from an EMBL/GenBank/DDBJ whole genome shotgun (WGS) entry which is preliminary data.</text>
</comment>
<keyword evidence="2" id="KW-1185">Reference proteome</keyword>
<accession>A0A4S8QH07</accession>
<proteinExistence type="predicted"/>
<name>A0A4S8QH07_9HELO</name>
<evidence type="ECO:0000313" key="1">
    <source>
        <dbReference type="EMBL" id="THV43690.1"/>
    </source>
</evidence>
<gene>
    <name evidence="1" type="ORF">BGAL_1093g00010</name>
</gene>
<reference evidence="1 2" key="1">
    <citation type="submission" date="2017-12" db="EMBL/GenBank/DDBJ databases">
        <title>Comparative genomics of Botrytis spp.</title>
        <authorList>
            <person name="Valero-Jimenez C.A."/>
            <person name="Tapia P."/>
            <person name="Veloso J."/>
            <person name="Silva-Moreno E."/>
            <person name="Staats M."/>
            <person name="Valdes J.H."/>
            <person name="Van Kan J.A.L."/>
        </authorList>
    </citation>
    <scope>NUCLEOTIDE SEQUENCE [LARGE SCALE GENOMIC DNA]</scope>
    <source>
        <strain evidence="1 2">MUCL435</strain>
    </source>
</reference>
<sequence>MPIQKETKEKRNNVVLGQSTLIKSNGEEIREEFTISKVSRLPKDSRTPVLQYGVVELASLNELRTAAALGVDVEMVS</sequence>
<evidence type="ECO:0000313" key="2">
    <source>
        <dbReference type="Proteomes" id="UP000308671"/>
    </source>
</evidence>